<comment type="function">
    <text evidence="14">The RuvA-RuvB-RuvC complex processes Holliday junction (HJ) DNA during genetic recombination and DNA repair, while the RuvA-RuvB complex plays an important role in the rescue of blocked DNA replication forks via replication fork reversal (RFR). RuvA specifically binds to HJ cruciform DNA, conferring on it an open structure. The RuvB hexamer acts as an ATP-dependent pump, pulling dsDNA into and through the RuvAB complex. RuvB forms 2 homohexamers on either side of HJ DNA bound by 1 or 2 RuvA tetramers; 4 subunits per hexamer contact DNA at a time. Coordinated motions by a converter formed by DNA-disengaged RuvB subunits stimulates ATP hydrolysis and nucleotide exchange. Immobilization of the converter enables RuvB to convert the ATP-contained energy into a lever motion, pulling 2 nucleotides of DNA out of the RuvA tetramer per ATP hydrolyzed, thus driving DNA branch migration. The RuvB motors rotate together with the DNA substrate, which together with the progressing nucleotide cycle form the mechanistic basis for DNA recombination by continuous HJ branch migration. Branch migration allows RuvC to scan DNA until it finds its consensus sequence, where it cleaves and resolves cruciform DNA.</text>
</comment>
<keyword evidence="17" id="KW-1185">Reference proteome</keyword>
<feature type="binding site" evidence="14">
    <location>
        <position position="360"/>
    </location>
    <ligand>
        <name>ATP</name>
        <dbReference type="ChEBI" id="CHEBI:30616"/>
    </ligand>
</feature>
<dbReference type="SUPFAM" id="SSF52540">
    <property type="entry name" value="P-loop containing nucleoside triphosphate hydrolases"/>
    <property type="match status" value="2"/>
</dbReference>
<dbReference type="Pfam" id="PF17864">
    <property type="entry name" value="AAA_lid_4"/>
    <property type="match status" value="1"/>
</dbReference>
<proteinExistence type="inferred from homology"/>
<dbReference type="InterPro" id="IPR004860">
    <property type="entry name" value="LAGLIDADG_dom"/>
</dbReference>
<dbReference type="CDD" id="cd00081">
    <property type="entry name" value="Hint"/>
    <property type="match status" value="1"/>
</dbReference>
<dbReference type="HAMAP" id="MF_00016">
    <property type="entry name" value="DNA_HJ_migration_RuvB"/>
    <property type="match status" value="1"/>
</dbReference>
<dbReference type="InterPro" id="IPR003587">
    <property type="entry name" value="Hint_dom_N"/>
</dbReference>
<reference evidence="16 17" key="1">
    <citation type="submission" date="2021-01" db="EMBL/GenBank/DDBJ databases">
        <title>Whole genome shotgun sequence of Plantactinospora mayteni NBRC 109088.</title>
        <authorList>
            <person name="Komaki H."/>
            <person name="Tamura T."/>
        </authorList>
    </citation>
    <scope>NUCLEOTIDE SEQUENCE [LARGE SCALE GENOMIC DNA]</scope>
    <source>
        <strain evidence="16 17">NBRC 109088</strain>
    </source>
</reference>
<dbReference type="InterPro" id="IPR003593">
    <property type="entry name" value="AAA+_ATPase"/>
</dbReference>
<feature type="binding site" evidence="14">
    <location>
        <position position="405"/>
    </location>
    <ligand>
        <name>ATP</name>
        <dbReference type="ChEBI" id="CHEBI:30616"/>
    </ligand>
</feature>
<evidence type="ECO:0000313" key="17">
    <source>
        <dbReference type="Proteomes" id="UP000621500"/>
    </source>
</evidence>
<dbReference type="Gene3D" id="3.10.28.10">
    <property type="entry name" value="Homing endonucleases"/>
    <property type="match status" value="1"/>
</dbReference>
<dbReference type="InterPro" id="IPR006142">
    <property type="entry name" value="INTEIN"/>
</dbReference>
<dbReference type="InterPro" id="IPR008823">
    <property type="entry name" value="RuvB_wg_C"/>
</dbReference>
<evidence type="ECO:0000256" key="3">
    <source>
        <dbReference type="ARBA" id="ARBA00022741"/>
    </source>
</evidence>
<dbReference type="PROSITE" id="PS50819">
    <property type="entry name" value="INTEIN_ENDONUCLEASE"/>
    <property type="match status" value="1"/>
</dbReference>
<feature type="binding site" evidence="14">
    <location>
        <position position="405"/>
    </location>
    <ligand>
        <name>Mg(2+)</name>
        <dbReference type="ChEBI" id="CHEBI:18420"/>
    </ligand>
</feature>
<comment type="domain">
    <text evidence="14">Has 3 domains, the large (RuvB-L) and small ATPase (RuvB-S) domains and the C-terminal head (RuvB-H) domain. The head domain binds DNA, while the ATPase domains jointly bind ATP, ADP or are empty depending on the state of the subunit in the translocation cycle. During a single DNA translocation step the structure of each domain remains the same, but their relative positions change.</text>
</comment>
<dbReference type="SMART" id="SM00306">
    <property type="entry name" value="HintN"/>
    <property type="match status" value="1"/>
</dbReference>
<dbReference type="InterPro" id="IPR030934">
    <property type="entry name" value="Intein_C"/>
</dbReference>
<evidence type="ECO:0000256" key="11">
    <source>
        <dbReference type="ARBA" id="ARBA00023125"/>
    </source>
</evidence>
<evidence type="ECO:0000256" key="4">
    <source>
        <dbReference type="ARBA" id="ARBA00022759"/>
    </source>
</evidence>
<dbReference type="SMART" id="SM00382">
    <property type="entry name" value="AAA"/>
    <property type="match status" value="1"/>
</dbReference>
<dbReference type="InterPro" id="IPR004605">
    <property type="entry name" value="DNA_helicase_Holl-junc_RuvB"/>
</dbReference>
<comment type="subcellular location">
    <subcellularLocation>
        <location evidence="14">Cytoplasm</location>
    </subcellularLocation>
</comment>
<dbReference type="SUPFAM" id="SSF51294">
    <property type="entry name" value="Hedgehog/intein (Hint) domain"/>
    <property type="match status" value="1"/>
</dbReference>
<dbReference type="EMBL" id="BONX01000035">
    <property type="protein sequence ID" value="GIG98446.1"/>
    <property type="molecule type" value="Genomic_DNA"/>
</dbReference>
<dbReference type="Gene3D" id="1.10.10.10">
    <property type="entry name" value="Winged helix-like DNA-binding domain superfamily/Winged helix DNA-binding domain"/>
    <property type="match status" value="1"/>
</dbReference>
<comment type="subunit">
    <text evidence="14">Homohexamer. Forms an RuvA(8)-RuvB(12)-Holliday junction (HJ) complex. HJ DNA is sandwiched between 2 RuvA tetramers; dsDNA enters through RuvA and exits via RuvB. An RuvB hexamer assembles on each DNA strand where it exits the tetramer. Each RuvB hexamer is contacted by two RuvA subunits (via domain III) on 2 adjacent RuvB subunits; this complex drives branch migration. In the full resolvosome a probable DNA-RuvA(4)-RuvB(12)-RuvC(2) complex forms which resolves the HJ.</text>
</comment>
<comment type="caution">
    <text evidence="14">Lacks conserved residue(s) required for the propagation of feature annotation.</text>
</comment>
<evidence type="ECO:0000256" key="8">
    <source>
        <dbReference type="ARBA" id="ARBA00022840"/>
    </source>
</evidence>
<feature type="binding site" evidence="14">
    <location>
        <position position="520"/>
    </location>
    <ligand>
        <name>ATP</name>
        <dbReference type="ChEBI" id="CHEBI:30616"/>
    </ligand>
</feature>
<dbReference type="Pfam" id="PF05496">
    <property type="entry name" value="RuvB_N"/>
    <property type="match status" value="2"/>
</dbReference>
<dbReference type="Gene3D" id="3.40.50.300">
    <property type="entry name" value="P-loop containing nucleotide triphosphate hydrolases"/>
    <property type="match status" value="2"/>
</dbReference>
<evidence type="ECO:0000256" key="7">
    <source>
        <dbReference type="ARBA" id="ARBA00022813"/>
    </source>
</evidence>
<dbReference type="PRINTS" id="PR00379">
    <property type="entry name" value="INTEIN"/>
</dbReference>
<comment type="catalytic activity">
    <reaction evidence="14">
        <text>ATP + H2O = ADP + phosphate + H(+)</text>
        <dbReference type="Rhea" id="RHEA:13065"/>
        <dbReference type="ChEBI" id="CHEBI:15377"/>
        <dbReference type="ChEBI" id="CHEBI:15378"/>
        <dbReference type="ChEBI" id="CHEBI:30616"/>
        <dbReference type="ChEBI" id="CHEBI:43474"/>
        <dbReference type="ChEBI" id="CHEBI:456216"/>
    </reaction>
</comment>
<evidence type="ECO:0000259" key="15">
    <source>
        <dbReference type="PROSITE" id="PS50819"/>
    </source>
</evidence>
<dbReference type="NCBIfam" id="TIGR01443">
    <property type="entry name" value="intein_Cterm"/>
    <property type="match status" value="1"/>
</dbReference>
<dbReference type="InterPro" id="IPR008824">
    <property type="entry name" value="RuvB-like_N"/>
</dbReference>
<keyword evidence="11 14" id="KW-0238">DNA-binding</keyword>
<comment type="similarity">
    <text evidence="14">Belongs to the RuvB family.</text>
</comment>
<dbReference type="Gene3D" id="1.10.8.60">
    <property type="match status" value="1"/>
</dbReference>
<comment type="caution">
    <text evidence="16">The sequence shown here is derived from an EMBL/GenBank/DDBJ whole genome shotgun (WGS) entry which is preliminary data.</text>
</comment>
<evidence type="ECO:0000256" key="1">
    <source>
        <dbReference type="ARBA" id="ARBA00022490"/>
    </source>
</evidence>
<evidence type="ECO:0000256" key="6">
    <source>
        <dbReference type="ARBA" id="ARBA00022801"/>
    </source>
</evidence>
<protein>
    <recommendedName>
        <fullName evidence="14">Holliday junction branch migration complex subunit RuvB</fullName>
        <ecNumber evidence="14">3.6.4.-</ecNumber>
    </recommendedName>
</protein>
<keyword evidence="6 14" id="KW-0378">Hydrolase</keyword>
<dbReference type="InterPro" id="IPR004042">
    <property type="entry name" value="Intein_endonuc_central"/>
</dbReference>
<feature type="binding site" evidence="14">
    <location>
        <position position="510"/>
    </location>
    <ligand>
        <name>ATP</name>
        <dbReference type="ChEBI" id="CHEBI:30616"/>
    </ligand>
</feature>
<dbReference type="EC" id="3.6.4.-" evidence="14"/>
<feature type="region of interest" description="Small ATPAse domain (RuvB-S)" evidence="14">
    <location>
        <begin position="521"/>
        <end position="591"/>
    </location>
</feature>
<dbReference type="Pfam" id="PF05491">
    <property type="entry name" value="WHD_RuvB"/>
    <property type="match status" value="1"/>
</dbReference>
<keyword evidence="8 14" id="KW-0067">ATP-binding</keyword>
<keyword evidence="4" id="KW-0255">Endonuclease</keyword>
<gene>
    <name evidence="14" type="primary">ruvB</name>
    <name evidence="16" type="ORF">Pma05_50190</name>
</gene>
<keyword evidence="5 14" id="KW-0227">DNA damage</keyword>
<dbReference type="PANTHER" id="PTHR42848:SF1">
    <property type="entry name" value="HOLLIDAY JUNCTION BRANCH MIGRATION COMPLEX SUBUNIT RUVB"/>
    <property type="match status" value="1"/>
</dbReference>
<feature type="domain" description="DOD-type homing endonuclease" evidence="15">
    <location>
        <begin position="174"/>
        <end position="308"/>
    </location>
</feature>
<feature type="binding site" evidence="14">
    <location>
        <position position="654"/>
    </location>
    <ligand>
        <name>DNA</name>
        <dbReference type="ChEBI" id="CHEBI:16991"/>
    </ligand>
</feature>
<keyword evidence="10" id="KW-0651">Protein splicing</keyword>
<evidence type="ECO:0000313" key="16">
    <source>
        <dbReference type="EMBL" id="GIG98446.1"/>
    </source>
</evidence>
<feature type="binding site" evidence="14">
    <location>
        <position position="649"/>
    </location>
    <ligand>
        <name>DNA</name>
        <dbReference type="ChEBI" id="CHEBI:16991"/>
    </ligand>
</feature>
<keyword evidence="1 14" id="KW-0963">Cytoplasm</keyword>
<evidence type="ECO:0000256" key="5">
    <source>
        <dbReference type="ARBA" id="ARBA00022763"/>
    </source>
</evidence>
<feature type="region of interest" description="Head domain (RuvB-H)" evidence="14">
    <location>
        <begin position="594"/>
        <end position="691"/>
    </location>
</feature>
<feature type="binding site" evidence="14">
    <location>
        <begin position="467"/>
        <end position="469"/>
    </location>
    <ligand>
        <name>ATP</name>
        <dbReference type="ChEBI" id="CHEBI:30616"/>
    </ligand>
</feature>
<dbReference type="InterPro" id="IPR006141">
    <property type="entry name" value="Intein_N"/>
</dbReference>
<evidence type="ECO:0000256" key="9">
    <source>
        <dbReference type="ARBA" id="ARBA00022886"/>
    </source>
</evidence>
<accession>A0ABQ4EUX1</accession>
<dbReference type="SUPFAM" id="SSF46785">
    <property type="entry name" value="Winged helix' DNA-binding domain"/>
    <property type="match status" value="1"/>
</dbReference>
<dbReference type="InterPro" id="IPR036844">
    <property type="entry name" value="Hint_dom_sf"/>
</dbReference>
<dbReference type="InterPro" id="IPR036388">
    <property type="entry name" value="WH-like_DNA-bd_sf"/>
</dbReference>
<dbReference type="InterPro" id="IPR027434">
    <property type="entry name" value="Homing_endonucl"/>
</dbReference>
<dbReference type="PANTHER" id="PTHR42848">
    <property type="match status" value="1"/>
</dbReference>
<feature type="binding site" evidence="14">
    <location>
        <position position="406"/>
    </location>
    <ligand>
        <name>ATP</name>
        <dbReference type="ChEBI" id="CHEBI:30616"/>
    </ligand>
</feature>
<organism evidence="16 17">
    <name type="scientific">Plantactinospora mayteni</name>
    <dbReference type="NCBI Taxonomy" id="566021"/>
    <lineage>
        <taxon>Bacteria</taxon>
        <taxon>Bacillati</taxon>
        <taxon>Actinomycetota</taxon>
        <taxon>Actinomycetes</taxon>
        <taxon>Micromonosporales</taxon>
        <taxon>Micromonosporaceae</taxon>
        <taxon>Plantactinospora</taxon>
    </lineage>
</organism>
<dbReference type="Gene3D" id="2.170.16.10">
    <property type="entry name" value="Hedgehog/Intein (Hint) domain"/>
    <property type="match status" value="1"/>
</dbReference>
<dbReference type="NCBIfam" id="NF000868">
    <property type="entry name" value="PRK00080.1"/>
    <property type="match status" value="1"/>
</dbReference>
<keyword evidence="2" id="KW-0540">Nuclease</keyword>
<evidence type="ECO:0000256" key="10">
    <source>
        <dbReference type="ARBA" id="ARBA00023000"/>
    </source>
</evidence>
<evidence type="ECO:0000256" key="14">
    <source>
        <dbReference type="HAMAP-Rule" id="MF_00016"/>
    </source>
</evidence>
<dbReference type="InterPro" id="IPR041445">
    <property type="entry name" value="AAA_lid_4"/>
</dbReference>
<keyword evidence="13 14" id="KW-0234">DNA repair</keyword>
<dbReference type="InterPro" id="IPR027417">
    <property type="entry name" value="P-loop_NTPase"/>
</dbReference>
<name>A0ABQ4EUX1_9ACTN</name>
<dbReference type="PROSITE" id="PS50817">
    <property type="entry name" value="INTEIN_N_TER"/>
    <property type="match status" value="1"/>
</dbReference>
<feature type="binding site" evidence="14">
    <location>
        <position position="557"/>
    </location>
    <ligand>
        <name>ATP</name>
        <dbReference type="ChEBI" id="CHEBI:30616"/>
    </ligand>
</feature>
<sequence length="691" mass="75013">MTDPEGLVSAYASDAERDAEVTVRPKRLADFIAQHRVRDQLDLLLRAATGRGTPPDHILLSGPPGLGKPVSVEALVLLADGTRRRLGDIVPGDRVITRTGRPALVEAVHEQGELDCVRIRTTSGREVVAAPDHPFWTTNGWMKAGDLTDRDVLANVLRPELTAGGAESTDEFRLAGYLIGDGCTSNQVTFTGSDPDVLADFRSVCDRLGHPHRTRPNSARSSVVRISGLRGWLAEHGLLDKTAWHKRVPPFVYRGDEWQVGAFLGAYFACDGSVSRRGRDRYDVVVEFHSVSRGLLQDVQHLLLRLGVQSRLKLKRGRHQGRPHESWRLSVTSQDDVARFVERITVLGERGRRLAEWAPRRDRFEESLAADRVGSVEPAGLCPCRCLTVADDHTFTVNDLVVHNTTLANIVAAELGAGIRVTSGPAIERSGDLAAILTSLAEGDVLFIDEIHRIAKPAEELLYSAMEDFRVDVVVGKGPGATAIPLDVEPFTLVGATTRSGLLTGPMRDRFGFVAHLDFYSPDELDVLIQRSARILGVPSTEGGSAEIAGRSRGTPRIANRLLRRVRDFAEVRADGTVTRETAQAALRVYDVDELGLDRLDRAVLTALVDSFRGGPVGLSTLAVAVGEQPDTVEEVCEPFLVRAGLLARTPRGRVATEAGWRHLGRTPPNGTFGASGPAVPDLFSAGSQEV</sequence>
<keyword evidence="3 14" id="KW-0547">Nucleotide-binding</keyword>
<dbReference type="SUPFAM" id="SSF55608">
    <property type="entry name" value="Homing endonucleases"/>
    <property type="match status" value="1"/>
</dbReference>
<evidence type="ECO:0000256" key="12">
    <source>
        <dbReference type="ARBA" id="ARBA00023172"/>
    </source>
</evidence>
<dbReference type="InterPro" id="IPR036390">
    <property type="entry name" value="WH_DNA-bd_sf"/>
</dbReference>
<keyword evidence="7" id="KW-0068">Autocatalytic cleavage</keyword>
<dbReference type="Proteomes" id="UP000621500">
    <property type="component" value="Unassembled WGS sequence"/>
</dbReference>
<evidence type="ECO:0000256" key="2">
    <source>
        <dbReference type="ARBA" id="ARBA00022722"/>
    </source>
</evidence>
<dbReference type="Pfam" id="PF14528">
    <property type="entry name" value="LAGLIDADG_3"/>
    <property type="match status" value="1"/>
</dbReference>
<keyword evidence="9" id="KW-0404">Intron homing</keyword>
<evidence type="ECO:0000256" key="13">
    <source>
        <dbReference type="ARBA" id="ARBA00023204"/>
    </source>
</evidence>
<dbReference type="NCBIfam" id="TIGR00635">
    <property type="entry name" value="ruvB"/>
    <property type="match status" value="1"/>
</dbReference>
<keyword evidence="12 14" id="KW-0233">DNA recombination</keyword>